<feature type="repeat" description="ANK" evidence="3">
    <location>
        <begin position="174"/>
        <end position="206"/>
    </location>
</feature>
<gene>
    <name evidence="5" type="ORF">g.10623</name>
</gene>
<dbReference type="PROSITE" id="PS50297">
    <property type="entry name" value="ANK_REP_REGION"/>
    <property type="match status" value="3"/>
</dbReference>
<dbReference type="PANTHER" id="PTHR24180:SF45">
    <property type="entry name" value="POLY [ADP-RIBOSE] POLYMERASE TANKYRASE"/>
    <property type="match status" value="1"/>
</dbReference>
<feature type="repeat" description="ANK" evidence="3">
    <location>
        <begin position="240"/>
        <end position="272"/>
    </location>
</feature>
<evidence type="ECO:0000313" key="5">
    <source>
        <dbReference type="EMBL" id="JAT31928.1"/>
    </source>
</evidence>
<evidence type="ECO:0000256" key="3">
    <source>
        <dbReference type="PROSITE-ProRule" id="PRU00023"/>
    </source>
</evidence>
<protein>
    <submittedName>
        <fullName evidence="5">Uncharacterized protein</fullName>
    </submittedName>
</protein>
<dbReference type="InterPro" id="IPR036770">
    <property type="entry name" value="Ankyrin_rpt-contain_sf"/>
</dbReference>
<feature type="compositionally biased region" description="Basic and acidic residues" evidence="4">
    <location>
        <begin position="49"/>
        <end position="61"/>
    </location>
</feature>
<dbReference type="Gene3D" id="1.25.40.20">
    <property type="entry name" value="Ankyrin repeat-containing domain"/>
    <property type="match status" value="1"/>
</dbReference>
<evidence type="ECO:0000256" key="2">
    <source>
        <dbReference type="ARBA" id="ARBA00023043"/>
    </source>
</evidence>
<organism evidence="5">
    <name type="scientific">Graphocephala atropunctata</name>
    <dbReference type="NCBI Taxonomy" id="36148"/>
    <lineage>
        <taxon>Eukaryota</taxon>
        <taxon>Metazoa</taxon>
        <taxon>Ecdysozoa</taxon>
        <taxon>Arthropoda</taxon>
        <taxon>Hexapoda</taxon>
        <taxon>Insecta</taxon>
        <taxon>Pterygota</taxon>
        <taxon>Neoptera</taxon>
        <taxon>Paraneoptera</taxon>
        <taxon>Hemiptera</taxon>
        <taxon>Auchenorrhyncha</taxon>
        <taxon>Membracoidea</taxon>
        <taxon>Cicadellidae</taxon>
        <taxon>Cicadellinae</taxon>
        <taxon>Cicadellini</taxon>
        <taxon>Graphocephala</taxon>
    </lineage>
</organism>
<dbReference type="AlphaFoldDB" id="A0A1B6M7N3"/>
<sequence>FVFAANTKEELETTTSEDNCVDIKPQILTVKTEQKPTSINSKAVIKTSAKHEHSLLNKQDSKTSSSESLSWPSLWKNGPRRSAFQPYKPRREAASASRTEPPAPVPADRLTPTSPPRPSSTTVLTNLQRGNMPTSATPTDTMSWFVLCGRGDLLKEDLEEKMAQGKDLDETDDEGMTGMMWAAFHGQIHMVQILLECGAEVNRQGKVGETALTLAATEGNLEIVRMLLQAGADVNHENHEHATPLMFAAYNDHAHIVHELLMNGADLTVYNSQRKTAYSIAVDRKSYTAKGVLEKYMVSLLEKSMRKHVCDTEKPIL</sequence>
<proteinExistence type="predicted"/>
<dbReference type="InterPro" id="IPR051637">
    <property type="entry name" value="Ank_repeat_dom-contain_49"/>
</dbReference>
<accession>A0A1B6M7N3</accession>
<reference evidence="5" key="1">
    <citation type="submission" date="2015-11" db="EMBL/GenBank/DDBJ databases">
        <title>De novo transcriptome assembly of four potential Pierce s Disease insect vectors from Arizona vineyards.</title>
        <authorList>
            <person name="Tassone E.E."/>
        </authorList>
    </citation>
    <scope>NUCLEOTIDE SEQUENCE</scope>
</reference>
<evidence type="ECO:0000256" key="1">
    <source>
        <dbReference type="ARBA" id="ARBA00022737"/>
    </source>
</evidence>
<name>A0A1B6M7N3_9HEMI</name>
<dbReference type="PANTHER" id="PTHR24180">
    <property type="entry name" value="CYCLIN-DEPENDENT KINASE INHIBITOR 2C-RELATED"/>
    <property type="match status" value="1"/>
</dbReference>
<feature type="compositionally biased region" description="Low complexity" evidence="4">
    <location>
        <begin position="62"/>
        <end position="73"/>
    </location>
</feature>
<feature type="non-terminal residue" evidence="5">
    <location>
        <position position="1"/>
    </location>
</feature>
<feature type="compositionally biased region" description="Polar residues" evidence="4">
    <location>
        <begin position="123"/>
        <end position="138"/>
    </location>
</feature>
<dbReference type="Pfam" id="PF00023">
    <property type="entry name" value="Ank"/>
    <property type="match status" value="1"/>
</dbReference>
<feature type="region of interest" description="Disordered" evidence="4">
    <location>
        <begin position="49"/>
        <end position="138"/>
    </location>
</feature>
<dbReference type="EMBL" id="GEBQ01008049">
    <property type="protein sequence ID" value="JAT31928.1"/>
    <property type="molecule type" value="Transcribed_RNA"/>
</dbReference>
<keyword evidence="2 3" id="KW-0040">ANK repeat</keyword>
<dbReference type="PROSITE" id="PS50088">
    <property type="entry name" value="ANK_REPEAT"/>
    <property type="match status" value="3"/>
</dbReference>
<keyword evidence="1" id="KW-0677">Repeat</keyword>
<dbReference type="SUPFAM" id="SSF48403">
    <property type="entry name" value="Ankyrin repeat"/>
    <property type="match status" value="1"/>
</dbReference>
<dbReference type="InterPro" id="IPR002110">
    <property type="entry name" value="Ankyrin_rpt"/>
</dbReference>
<dbReference type="Pfam" id="PF12796">
    <property type="entry name" value="Ank_2"/>
    <property type="match status" value="1"/>
</dbReference>
<feature type="repeat" description="ANK" evidence="3">
    <location>
        <begin position="207"/>
        <end position="239"/>
    </location>
</feature>
<dbReference type="SMART" id="SM00248">
    <property type="entry name" value="ANK"/>
    <property type="match status" value="3"/>
</dbReference>
<evidence type="ECO:0000256" key="4">
    <source>
        <dbReference type="SAM" id="MobiDB-lite"/>
    </source>
</evidence>